<accession>A0AAD9ZH93</accession>
<dbReference type="GO" id="GO:0046872">
    <property type="term" value="F:metal ion binding"/>
    <property type="evidence" value="ECO:0007669"/>
    <property type="project" value="UniProtKB-KW"/>
</dbReference>
<dbReference type="InterPro" id="IPR001330">
    <property type="entry name" value="Prenyltrans"/>
</dbReference>
<reference evidence="9" key="1">
    <citation type="submission" date="2022-11" db="EMBL/GenBank/DDBJ databases">
        <title>Chromosomal genome sequence assembly and mating type (MAT) locus characterization of the leprose asexual lichenized fungus Lepraria neglecta (Nyl.) Erichsen.</title>
        <authorList>
            <person name="Allen J.L."/>
            <person name="Pfeffer B."/>
        </authorList>
    </citation>
    <scope>NUCLEOTIDE SEQUENCE</scope>
    <source>
        <strain evidence="9">Allen 5258</strain>
    </source>
</reference>
<keyword evidence="3" id="KW-0637">Prenyltransferase</keyword>
<keyword evidence="7" id="KW-0862">Zinc</keyword>
<dbReference type="EMBL" id="JASNWA010000003">
    <property type="protein sequence ID" value="KAK3178341.1"/>
    <property type="molecule type" value="Genomic_DNA"/>
</dbReference>
<evidence type="ECO:0000256" key="5">
    <source>
        <dbReference type="ARBA" id="ARBA00022723"/>
    </source>
</evidence>
<dbReference type="PANTHER" id="PTHR11774">
    <property type="entry name" value="GERANYLGERANYL TRANSFERASE TYPE BETA SUBUNIT"/>
    <property type="match status" value="1"/>
</dbReference>
<dbReference type="InterPro" id="IPR008930">
    <property type="entry name" value="Terpenoid_cyclase/PrenylTrfase"/>
</dbReference>
<evidence type="ECO:0000259" key="8">
    <source>
        <dbReference type="Pfam" id="PF00432"/>
    </source>
</evidence>
<evidence type="ECO:0000256" key="2">
    <source>
        <dbReference type="ARBA" id="ARBA00010497"/>
    </source>
</evidence>
<evidence type="ECO:0000256" key="4">
    <source>
        <dbReference type="ARBA" id="ARBA00022679"/>
    </source>
</evidence>
<evidence type="ECO:0000256" key="1">
    <source>
        <dbReference type="ARBA" id="ARBA00001947"/>
    </source>
</evidence>
<feature type="domain" description="Prenyltransferase alpha-alpha toroid" evidence="8">
    <location>
        <begin position="221"/>
        <end position="320"/>
    </location>
</feature>
<proteinExistence type="inferred from homology"/>
<dbReference type="GO" id="GO:0004662">
    <property type="term" value="F:CAAX-protein geranylgeranyltransferase activity"/>
    <property type="evidence" value="ECO:0007669"/>
    <property type="project" value="TreeGrafter"/>
</dbReference>
<feature type="domain" description="Prenyltransferase alpha-alpha toroid" evidence="8">
    <location>
        <begin position="24"/>
        <end position="210"/>
    </location>
</feature>
<keyword evidence="5" id="KW-0479">Metal-binding</keyword>
<gene>
    <name evidence="9" type="ORF">OEA41_000474</name>
</gene>
<dbReference type="Gene3D" id="1.50.10.20">
    <property type="match status" value="2"/>
</dbReference>
<protein>
    <recommendedName>
        <fullName evidence="8">Prenyltransferase alpha-alpha toroid domain-containing protein</fullName>
    </recommendedName>
</protein>
<dbReference type="SUPFAM" id="SSF48239">
    <property type="entry name" value="Terpenoid cyclases/Protein prenyltransferases"/>
    <property type="match status" value="1"/>
</dbReference>
<organism evidence="9 10">
    <name type="scientific">Lepraria neglecta</name>
    <dbReference type="NCBI Taxonomy" id="209136"/>
    <lineage>
        <taxon>Eukaryota</taxon>
        <taxon>Fungi</taxon>
        <taxon>Dikarya</taxon>
        <taxon>Ascomycota</taxon>
        <taxon>Pezizomycotina</taxon>
        <taxon>Lecanoromycetes</taxon>
        <taxon>OSLEUM clade</taxon>
        <taxon>Lecanoromycetidae</taxon>
        <taxon>Lecanorales</taxon>
        <taxon>Lecanorineae</taxon>
        <taxon>Stereocaulaceae</taxon>
        <taxon>Lepraria</taxon>
    </lineage>
</organism>
<evidence type="ECO:0000256" key="3">
    <source>
        <dbReference type="ARBA" id="ARBA00022602"/>
    </source>
</evidence>
<evidence type="ECO:0000313" key="10">
    <source>
        <dbReference type="Proteomes" id="UP001276659"/>
    </source>
</evidence>
<keyword evidence="4" id="KW-0808">Transferase</keyword>
<evidence type="ECO:0000256" key="7">
    <source>
        <dbReference type="ARBA" id="ARBA00022833"/>
    </source>
</evidence>
<dbReference type="PANTHER" id="PTHR11774:SF4">
    <property type="entry name" value="GERANYLGERANYL TRANSFERASE TYPE-1 SUBUNIT BETA"/>
    <property type="match status" value="1"/>
</dbReference>
<dbReference type="Pfam" id="PF00432">
    <property type="entry name" value="Prenyltrans"/>
    <property type="match status" value="2"/>
</dbReference>
<keyword evidence="10" id="KW-1185">Reference proteome</keyword>
<comment type="caution">
    <text evidence="9">The sequence shown here is derived from an EMBL/GenBank/DDBJ whole genome shotgun (WGS) entry which is preliminary data.</text>
</comment>
<comment type="cofactor">
    <cofactor evidence="1">
        <name>Zn(2+)</name>
        <dbReference type="ChEBI" id="CHEBI:29105"/>
    </cofactor>
</comment>
<keyword evidence="6" id="KW-0677">Repeat</keyword>
<evidence type="ECO:0000256" key="6">
    <source>
        <dbReference type="ARBA" id="ARBA00022737"/>
    </source>
</evidence>
<comment type="similarity">
    <text evidence="2">Belongs to the protein prenyltransferase subunit beta family.</text>
</comment>
<dbReference type="InterPro" id="IPR045089">
    <property type="entry name" value="PGGT1B-like"/>
</dbReference>
<sequence length="333" mass="36876">MSTYAHAPPLSQSTLTLTPDRSTFNKERHIKYWLRCLKTHLPTAYTSNDSQRMTLAFFILSALDILGVLHTKTTPAERKEYVEWILRCQHPGGGFRGFTGTMLGDEANGEECVWDSANLAATYFACAALMVLGEGMERVKRKECLEWVRGLQRGNGVFGEGIGKGGQVEGSEDMRFCYLAAGVRWMLRRGDMERGKDIDVEGLVGYIEASVDGKTVSPEFIENMTRWLVSRQTLMLQDDEDGLDVVDDEPPDPEAAPAPPVFPPTFHVLGGFSVSIDAATHTNPPSVEVSKYDRQWIGVNGRCNKVADTCYTFWVGGTLGVSSCRNPESVDVF</sequence>
<evidence type="ECO:0000313" key="9">
    <source>
        <dbReference type="EMBL" id="KAK3178341.1"/>
    </source>
</evidence>
<dbReference type="Proteomes" id="UP001276659">
    <property type="component" value="Unassembled WGS sequence"/>
</dbReference>
<dbReference type="GO" id="GO:0005953">
    <property type="term" value="C:CAAX-protein geranylgeranyltransferase complex"/>
    <property type="evidence" value="ECO:0007669"/>
    <property type="project" value="TreeGrafter"/>
</dbReference>
<name>A0AAD9ZH93_9LECA</name>
<dbReference type="AlphaFoldDB" id="A0AAD9ZH93"/>